<gene>
    <name evidence="2" type="ORF">PBRA_001267</name>
    <name evidence="3" type="ORF">PLBR_LOCUS4587</name>
</gene>
<protein>
    <submittedName>
        <fullName evidence="2">Uncharacterized protein</fullName>
    </submittedName>
</protein>
<feature type="transmembrane region" description="Helical" evidence="1">
    <location>
        <begin position="158"/>
        <end position="179"/>
    </location>
</feature>
<feature type="transmembrane region" description="Helical" evidence="1">
    <location>
        <begin position="185"/>
        <end position="207"/>
    </location>
</feature>
<reference evidence="3 5" key="2">
    <citation type="submission" date="2018-03" db="EMBL/GenBank/DDBJ databases">
        <authorList>
            <person name="Fogelqvist J."/>
        </authorList>
    </citation>
    <scope>NUCLEOTIDE SEQUENCE [LARGE SCALE GENOMIC DNA]</scope>
</reference>
<evidence type="ECO:0000313" key="2">
    <source>
        <dbReference type="EMBL" id="CEO99361.1"/>
    </source>
</evidence>
<feature type="transmembrane region" description="Helical" evidence="1">
    <location>
        <begin position="35"/>
        <end position="57"/>
    </location>
</feature>
<keyword evidence="1" id="KW-0812">Transmembrane</keyword>
<evidence type="ECO:0000313" key="5">
    <source>
        <dbReference type="Proteomes" id="UP000290189"/>
    </source>
</evidence>
<dbReference type="Proteomes" id="UP000039324">
    <property type="component" value="Unassembled WGS sequence"/>
</dbReference>
<feature type="transmembrane region" description="Helical" evidence="1">
    <location>
        <begin position="78"/>
        <end position="95"/>
    </location>
</feature>
<name>A0A0G4IWB1_PLABS</name>
<keyword evidence="4" id="KW-1185">Reference proteome</keyword>
<evidence type="ECO:0000313" key="4">
    <source>
        <dbReference type="Proteomes" id="UP000039324"/>
    </source>
</evidence>
<organism evidence="2 4">
    <name type="scientific">Plasmodiophora brassicae</name>
    <name type="common">Clubroot disease agent</name>
    <dbReference type="NCBI Taxonomy" id="37360"/>
    <lineage>
        <taxon>Eukaryota</taxon>
        <taxon>Sar</taxon>
        <taxon>Rhizaria</taxon>
        <taxon>Endomyxa</taxon>
        <taxon>Phytomyxea</taxon>
        <taxon>Plasmodiophorida</taxon>
        <taxon>Plasmodiophoridae</taxon>
        <taxon>Plasmodiophora</taxon>
    </lineage>
</organism>
<sequence>MTTPCPALPSASDLTMTNCVLSLAPGICGDPPGNMFLFVFATGIGITLVFTFVMRYWHEHMDRAVDAIKRPWQLKSGIFILYCLFTFGYSIHWTLGNYLNSVGVAAVSAYFSDWVIPNLIALSCFVSTIWLLTARLGEIARSSLAELSTRNSVSHIEKVLIVISVASPIIATILCLANMGTNYGIWAAYTYQLEVQVAVSIILIIGAEYAVRTNDLSSNALFTSALARVRAMTAVLVLHTLFNILQNTLHVVMFPMFVWRIWEISELLTIQKCLNIGSDAKSHSTATKGGLTKQGTVAGDIVTSKNRHTSGDPIVARS</sequence>
<reference evidence="2 4" key="1">
    <citation type="submission" date="2015-02" db="EMBL/GenBank/DDBJ databases">
        <authorList>
            <person name="Chooi Y.-H."/>
        </authorList>
    </citation>
    <scope>NUCLEOTIDE SEQUENCE [LARGE SCALE GENOMIC DNA]</scope>
    <source>
        <strain evidence="2">E3</strain>
    </source>
</reference>
<proteinExistence type="predicted"/>
<keyword evidence="3" id="KW-0496">Mitochondrion</keyword>
<geneLocation type="mitochondrion" evidence="3"/>
<evidence type="ECO:0000256" key="1">
    <source>
        <dbReference type="SAM" id="Phobius"/>
    </source>
</evidence>
<feature type="transmembrane region" description="Helical" evidence="1">
    <location>
        <begin position="115"/>
        <end position="137"/>
    </location>
</feature>
<feature type="transmembrane region" description="Helical" evidence="1">
    <location>
        <begin position="244"/>
        <end position="262"/>
    </location>
</feature>
<dbReference type="Proteomes" id="UP000290189">
    <property type="component" value="Unassembled WGS sequence"/>
</dbReference>
<accession>A0A0G4IWB1</accession>
<keyword evidence="1" id="KW-0472">Membrane</keyword>
<evidence type="ECO:0000313" key="3">
    <source>
        <dbReference type="EMBL" id="SPQ97372.1"/>
    </source>
</evidence>
<dbReference type="EMBL" id="OVEO01000007">
    <property type="protein sequence ID" value="SPQ97372.1"/>
    <property type="molecule type" value="Genomic_DNA"/>
</dbReference>
<dbReference type="AlphaFoldDB" id="A0A0G4IWB1"/>
<keyword evidence="1" id="KW-1133">Transmembrane helix</keyword>
<dbReference type="EMBL" id="CDSF01000090">
    <property type="protein sequence ID" value="CEO99361.1"/>
    <property type="molecule type" value="Genomic_DNA"/>
</dbReference>